<evidence type="ECO:0000256" key="2">
    <source>
        <dbReference type="ARBA" id="ARBA00012616"/>
    </source>
</evidence>
<dbReference type="GO" id="GO:0019464">
    <property type="term" value="P:glycine decarboxylation via glycine cleavage system"/>
    <property type="evidence" value="ECO:0007669"/>
    <property type="project" value="UniProtKB-UniRule"/>
</dbReference>
<dbReference type="GO" id="GO:0005960">
    <property type="term" value="C:glycine cleavage complex"/>
    <property type="evidence" value="ECO:0007669"/>
    <property type="project" value="InterPro"/>
</dbReference>
<proteinExistence type="inferred from homology"/>
<evidence type="ECO:0000256" key="6">
    <source>
        <dbReference type="ARBA" id="ARBA00047665"/>
    </source>
</evidence>
<evidence type="ECO:0000256" key="7">
    <source>
        <dbReference type="HAMAP-Rule" id="MF_00259"/>
    </source>
</evidence>
<dbReference type="PANTHER" id="PTHR43757:SF2">
    <property type="entry name" value="AMINOMETHYLTRANSFERASE, MITOCHONDRIAL"/>
    <property type="match status" value="1"/>
</dbReference>
<dbReference type="RefSeq" id="WP_215885394.1">
    <property type="nucleotide sequence ID" value="NZ_JAAXYO010000039.1"/>
</dbReference>
<feature type="domain" description="Aminomethyltransferase C-terminal" evidence="10">
    <location>
        <begin position="285"/>
        <end position="360"/>
    </location>
</feature>
<comment type="similarity">
    <text evidence="1 7">Belongs to the GcvT family.</text>
</comment>
<dbReference type="Gene3D" id="4.10.1250.10">
    <property type="entry name" value="Aminomethyltransferase fragment"/>
    <property type="match status" value="1"/>
</dbReference>
<dbReference type="SUPFAM" id="SSF101790">
    <property type="entry name" value="Aminomethyltransferase beta-barrel domain"/>
    <property type="match status" value="1"/>
</dbReference>
<evidence type="ECO:0000256" key="8">
    <source>
        <dbReference type="PIRSR" id="PIRSR006487-1"/>
    </source>
</evidence>
<dbReference type="InterPro" id="IPR022903">
    <property type="entry name" value="GcvT_bac"/>
</dbReference>
<evidence type="ECO:0000256" key="5">
    <source>
        <dbReference type="ARBA" id="ARBA00031395"/>
    </source>
</evidence>
<sequence>MSETLQRTALHSWHLAHGARMSPFAGWEMPLHYGSQLREHEAVRQAAGLFDVSHMRPLDLQGPAARSLLRRALANDVARLDAEPGRALYTCMLQEDGGILDDLIVYFLGEDRYRIVLNAAGARADASYLQGLAEEEGGGVEFLPRDDWGILACQGPKAIAWAAEALALPELAPLKPFRSVAPRADLFLARTGYTGEDGIEILAPHGHLAAIADALLARGVVPSGLAARDSLRLEAGLNLYGQDMTTADSPDRSHLGWTVDLRDPKRDFIGRSAIESERRQGPAQRLWGLLLPRDAIPRHGYELLSAAGETIGTVTSGSFGPSLGLGIALARLRADVGPDSAVFLQVRQRQVPARIVEPPFWRHGQAVYPAEESLPQ</sequence>
<dbReference type="Gene3D" id="2.40.30.110">
    <property type="entry name" value="Aminomethyltransferase beta-barrel domains"/>
    <property type="match status" value="1"/>
</dbReference>
<evidence type="ECO:0000259" key="10">
    <source>
        <dbReference type="Pfam" id="PF08669"/>
    </source>
</evidence>
<dbReference type="EC" id="2.1.2.10" evidence="2 7"/>
<dbReference type="SUPFAM" id="SSF103025">
    <property type="entry name" value="Folate-binding domain"/>
    <property type="match status" value="1"/>
</dbReference>
<dbReference type="GO" id="GO:0004047">
    <property type="term" value="F:aminomethyltransferase activity"/>
    <property type="evidence" value="ECO:0007669"/>
    <property type="project" value="UniProtKB-UniRule"/>
</dbReference>
<dbReference type="InterPro" id="IPR027266">
    <property type="entry name" value="TrmE/GcvT-like"/>
</dbReference>
<reference evidence="11" key="1">
    <citation type="journal article" date="2021" name="ISME J.">
        <title>Genomic evolution of the class Acidithiobacillia: deep-branching Proteobacteria living in extreme acidic conditions.</title>
        <authorList>
            <person name="Moya-Beltran A."/>
            <person name="Beard S."/>
            <person name="Rojas-Villalobos C."/>
            <person name="Issotta F."/>
            <person name="Gallardo Y."/>
            <person name="Ulloa R."/>
            <person name="Giaveno A."/>
            <person name="Degli Esposti M."/>
            <person name="Johnson D.B."/>
            <person name="Quatrini R."/>
        </authorList>
    </citation>
    <scope>NUCLEOTIDE SEQUENCE</scope>
    <source>
        <strain evidence="11">VAN18-1</strain>
    </source>
</reference>
<dbReference type="GO" id="GO:0005829">
    <property type="term" value="C:cytosol"/>
    <property type="evidence" value="ECO:0007669"/>
    <property type="project" value="TreeGrafter"/>
</dbReference>
<protein>
    <recommendedName>
        <fullName evidence="2 7">Aminomethyltransferase</fullName>
        <ecNumber evidence="2 7">2.1.2.10</ecNumber>
    </recommendedName>
    <alternativeName>
        <fullName evidence="5 7">Glycine cleavage system T protein</fullName>
    </alternativeName>
</protein>
<dbReference type="PANTHER" id="PTHR43757">
    <property type="entry name" value="AMINOMETHYLTRANSFERASE"/>
    <property type="match status" value="1"/>
</dbReference>
<accession>A0AAE2YNM9</accession>
<keyword evidence="12" id="KW-1185">Reference proteome</keyword>
<dbReference type="Pfam" id="PF08669">
    <property type="entry name" value="GCV_T_C"/>
    <property type="match status" value="1"/>
</dbReference>
<organism evidence="11 12">
    <name type="scientific">Igneacidithiobacillus copahuensis</name>
    <dbReference type="NCBI Taxonomy" id="2724909"/>
    <lineage>
        <taxon>Bacteria</taxon>
        <taxon>Pseudomonadati</taxon>
        <taxon>Pseudomonadota</taxon>
        <taxon>Acidithiobacillia</taxon>
        <taxon>Acidithiobacillales</taxon>
        <taxon>Acidithiobacillaceae</taxon>
        <taxon>Igneacidithiobacillus</taxon>
    </lineage>
</organism>
<dbReference type="InterPro" id="IPR029043">
    <property type="entry name" value="GcvT/YgfZ_C"/>
</dbReference>
<comment type="function">
    <text evidence="7">The glycine cleavage system catalyzes the degradation of glycine.</text>
</comment>
<dbReference type="Pfam" id="PF01571">
    <property type="entry name" value="GCV_T"/>
    <property type="match status" value="1"/>
</dbReference>
<evidence type="ECO:0000313" key="12">
    <source>
        <dbReference type="Proteomes" id="UP001197378"/>
    </source>
</evidence>
<dbReference type="Proteomes" id="UP001197378">
    <property type="component" value="Unassembled WGS sequence"/>
</dbReference>
<dbReference type="NCBIfam" id="NF001567">
    <property type="entry name" value="PRK00389.1"/>
    <property type="match status" value="1"/>
</dbReference>
<evidence type="ECO:0000313" key="11">
    <source>
        <dbReference type="EMBL" id="MBU2787344.1"/>
    </source>
</evidence>
<gene>
    <name evidence="7 11" type="primary">gcvT</name>
    <name evidence="11" type="ORF">HFQ13_03820</name>
</gene>
<evidence type="ECO:0000256" key="4">
    <source>
        <dbReference type="ARBA" id="ARBA00022679"/>
    </source>
</evidence>
<dbReference type="Gene3D" id="3.30.70.1400">
    <property type="entry name" value="Aminomethyltransferase beta-barrel domains"/>
    <property type="match status" value="1"/>
</dbReference>
<keyword evidence="4 7" id="KW-0808">Transferase</keyword>
<name>A0AAE2YNM9_9PROT</name>
<dbReference type="Gene3D" id="3.30.1360.120">
    <property type="entry name" value="Probable tRNA modification gtpase trme, domain 1"/>
    <property type="match status" value="1"/>
</dbReference>
<dbReference type="EMBL" id="JAAXYO010000039">
    <property type="protein sequence ID" value="MBU2787344.1"/>
    <property type="molecule type" value="Genomic_DNA"/>
</dbReference>
<dbReference type="InterPro" id="IPR013977">
    <property type="entry name" value="GcvT_C"/>
</dbReference>
<feature type="binding site" evidence="8">
    <location>
        <position position="200"/>
    </location>
    <ligand>
        <name>substrate</name>
    </ligand>
</feature>
<dbReference type="NCBIfam" id="TIGR00528">
    <property type="entry name" value="gcvT"/>
    <property type="match status" value="1"/>
</dbReference>
<comment type="caution">
    <text evidence="11">The sequence shown here is derived from an EMBL/GenBank/DDBJ whole genome shotgun (WGS) entry which is preliminary data.</text>
</comment>
<dbReference type="InterPro" id="IPR006222">
    <property type="entry name" value="GCVT_N"/>
</dbReference>
<evidence type="ECO:0000256" key="3">
    <source>
        <dbReference type="ARBA" id="ARBA00022576"/>
    </source>
</evidence>
<evidence type="ECO:0000259" key="9">
    <source>
        <dbReference type="Pfam" id="PF01571"/>
    </source>
</evidence>
<dbReference type="PIRSF" id="PIRSF006487">
    <property type="entry name" value="GcvT"/>
    <property type="match status" value="1"/>
</dbReference>
<dbReference type="AlphaFoldDB" id="A0AAE2YNM9"/>
<dbReference type="InterPro" id="IPR006223">
    <property type="entry name" value="GcvT"/>
</dbReference>
<comment type="subunit">
    <text evidence="7">The glycine cleavage system is composed of four proteins: P, T, L and H.</text>
</comment>
<evidence type="ECO:0000256" key="1">
    <source>
        <dbReference type="ARBA" id="ARBA00008609"/>
    </source>
</evidence>
<comment type="catalytic activity">
    <reaction evidence="6 7">
        <text>N(6)-[(R)-S(8)-aminomethyldihydrolipoyl]-L-lysyl-[protein] + (6S)-5,6,7,8-tetrahydrofolate = N(6)-[(R)-dihydrolipoyl]-L-lysyl-[protein] + (6R)-5,10-methylene-5,6,7,8-tetrahydrofolate + NH4(+)</text>
        <dbReference type="Rhea" id="RHEA:16945"/>
        <dbReference type="Rhea" id="RHEA-COMP:10475"/>
        <dbReference type="Rhea" id="RHEA-COMP:10492"/>
        <dbReference type="ChEBI" id="CHEBI:15636"/>
        <dbReference type="ChEBI" id="CHEBI:28938"/>
        <dbReference type="ChEBI" id="CHEBI:57453"/>
        <dbReference type="ChEBI" id="CHEBI:83100"/>
        <dbReference type="ChEBI" id="CHEBI:83143"/>
        <dbReference type="EC" id="2.1.2.10"/>
    </reaction>
</comment>
<dbReference type="InterPro" id="IPR028896">
    <property type="entry name" value="GcvT/YgfZ/DmdA"/>
</dbReference>
<dbReference type="GO" id="GO:0008483">
    <property type="term" value="F:transaminase activity"/>
    <property type="evidence" value="ECO:0007669"/>
    <property type="project" value="UniProtKB-KW"/>
</dbReference>
<dbReference type="HAMAP" id="MF_00259">
    <property type="entry name" value="GcvT"/>
    <property type="match status" value="1"/>
</dbReference>
<feature type="domain" description="GCVT N-terminal" evidence="9">
    <location>
        <begin position="10"/>
        <end position="261"/>
    </location>
</feature>
<keyword evidence="3 7" id="KW-0032">Aminotransferase</keyword>